<evidence type="ECO:0000256" key="1">
    <source>
        <dbReference type="SAM" id="MobiDB-lite"/>
    </source>
</evidence>
<comment type="caution">
    <text evidence="2">The sequence shown here is derived from an EMBL/GenBank/DDBJ whole genome shotgun (WGS) entry which is preliminary data.</text>
</comment>
<evidence type="ECO:0000313" key="2">
    <source>
        <dbReference type="EMBL" id="KAJ5378948.1"/>
    </source>
</evidence>
<dbReference type="EMBL" id="JAPZBU010000011">
    <property type="protein sequence ID" value="KAJ5378948.1"/>
    <property type="molecule type" value="Genomic_DNA"/>
</dbReference>
<reference evidence="2" key="2">
    <citation type="journal article" date="2023" name="IMA Fungus">
        <title>Comparative genomic study of the Penicillium genus elucidates a diverse pangenome and 15 lateral gene transfer events.</title>
        <authorList>
            <person name="Petersen C."/>
            <person name="Sorensen T."/>
            <person name="Nielsen M.R."/>
            <person name="Sondergaard T.E."/>
            <person name="Sorensen J.L."/>
            <person name="Fitzpatrick D.A."/>
            <person name="Frisvad J.C."/>
            <person name="Nielsen K.L."/>
        </authorList>
    </citation>
    <scope>NUCLEOTIDE SEQUENCE</scope>
    <source>
        <strain evidence="2">IBT 29677</strain>
    </source>
</reference>
<sequence length="101" mass="10763">MLAPGVSPSSRASAWPRPILLQRAWRQLKGIETPENPALIGVRNQTATTSMYQINEGFGTFYSSNSCSSLLLPLSGIPMAGRPVQSGQPPLTVAGLEPDKV</sequence>
<dbReference type="Proteomes" id="UP001147747">
    <property type="component" value="Unassembled WGS sequence"/>
</dbReference>
<protein>
    <submittedName>
        <fullName evidence="2">Uncharacterized protein</fullName>
    </submittedName>
</protein>
<name>A0A9W9SI20_9EURO</name>
<organism evidence="2 3">
    <name type="scientific">Penicillium cosmopolitanum</name>
    <dbReference type="NCBI Taxonomy" id="1131564"/>
    <lineage>
        <taxon>Eukaryota</taxon>
        <taxon>Fungi</taxon>
        <taxon>Dikarya</taxon>
        <taxon>Ascomycota</taxon>
        <taxon>Pezizomycotina</taxon>
        <taxon>Eurotiomycetes</taxon>
        <taxon>Eurotiomycetidae</taxon>
        <taxon>Eurotiales</taxon>
        <taxon>Aspergillaceae</taxon>
        <taxon>Penicillium</taxon>
    </lineage>
</organism>
<feature type="region of interest" description="Disordered" evidence="1">
    <location>
        <begin position="82"/>
        <end position="101"/>
    </location>
</feature>
<accession>A0A9W9SI20</accession>
<keyword evidence="3" id="KW-1185">Reference proteome</keyword>
<gene>
    <name evidence="2" type="ORF">N7509_012067</name>
</gene>
<dbReference type="RefSeq" id="XP_056482734.1">
    <property type="nucleotide sequence ID" value="XM_056636704.1"/>
</dbReference>
<proteinExistence type="predicted"/>
<dbReference type="AlphaFoldDB" id="A0A9W9SI20"/>
<reference evidence="2" key="1">
    <citation type="submission" date="2022-12" db="EMBL/GenBank/DDBJ databases">
        <authorList>
            <person name="Petersen C."/>
        </authorList>
    </citation>
    <scope>NUCLEOTIDE SEQUENCE</scope>
    <source>
        <strain evidence="2">IBT 29677</strain>
    </source>
</reference>
<dbReference type="GeneID" id="81375684"/>
<evidence type="ECO:0000313" key="3">
    <source>
        <dbReference type="Proteomes" id="UP001147747"/>
    </source>
</evidence>